<evidence type="ECO:0000256" key="1">
    <source>
        <dbReference type="SAM" id="Phobius"/>
    </source>
</evidence>
<sequence length="139" mass="15922">MILDGLTLKRTQFEHFSRNLGDVSLDNLNLLNEKANLSFHYCKLIGVALVKYNLPFLFRFDSVAWPTSYIHNANREDMLQLVSDKMKILENLCELSVNMVQANFPTVQNDIGHIMGTILMLIFYTNAIISIIEGNQNNQ</sequence>
<feature type="transmembrane region" description="Helical" evidence="1">
    <location>
        <begin position="111"/>
        <end position="132"/>
    </location>
</feature>
<reference evidence="3" key="1">
    <citation type="submission" date="2022-11" db="UniProtKB">
        <authorList>
            <consortium name="WormBaseParasite"/>
        </authorList>
    </citation>
    <scope>IDENTIFICATION</scope>
</reference>
<keyword evidence="1" id="KW-1133">Transmembrane helix</keyword>
<proteinExistence type="predicted"/>
<name>A0A914MHS4_MELIC</name>
<dbReference type="WBParaSite" id="Minc3s01912g27148">
    <property type="protein sequence ID" value="Minc3s01912g27148"/>
    <property type="gene ID" value="Minc3s01912g27148"/>
</dbReference>
<evidence type="ECO:0000313" key="3">
    <source>
        <dbReference type="WBParaSite" id="Minc3s01912g27148"/>
    </source>
</evidence>
<dbReference type="Proteomes" id="UP000887563">
    <property type="component" value="Unplaced"/>
</dbReference>
<accession>A0A914MHS4</accession>
<evidence type="ECO:0000313" key="2">
    <source>
        <dbReference type="Proteomes" id="UP000887563"/>
    </source>
</evidence>
<keyword evidence="2" id="KW-1185">Reference proteome</keyword>
<protein>
    <submittedName>
        <fullName evidence="3">Glucuronosyltransferase</fullName>
    </submittedName>
</protein>
<organism evidence="2 3">
    <name type="scientific">Meloidogyne incognita</name>
    <name type="common">Southern root-knot nematode worm</name>
    <name type="synonym">Oxyuris incognita</name>
    <dbReference type="NCBI Taxonomy" id="6306"/>
    <lineage>
        <taxon>Eukaryota</taxon>
        <taxon>Metazoa</taxon>
        <taxon>Ecdysozoa</taxon>
        <taxon>Nematoda</taxon>
        <taxon>Chromadorea</taxon>
        <taxon>Rhabditida</taxon>
        <taxon>Tylenchina</taxon>
        <taxon>Tylenchomorpha</taxon>
        <taxon>Tylenchoidea</taxon>
        <taxon>Meloidogynidae</taxon>
        <taxon>Meloidogyninae</taxon>
        <taxon>Meloidogyne</taxon>
        <taxon>Meloidogyne incognita group</taxon>
    </lineage>
</organism>
<keyword evidence="1" id="KW-0472">Membrane</keyword>
<dbReference type="AlphaFoldDB" id="A0A914MHS4"/>
<keyword evidence="1" id="KW-0812">Transmembrane</keyword>